<gene>
    <name evidence="2" type="ORF">SS1G_11724</name>
</gene>
<dbReference type="GeneID" id="5482830"/>
<feature type="region of interest" description="Disordered" evidence="1">
    <location>
        <begin position="1"/>
        <end position="23"/>
    </location>
</feature>
<dbReference type="KEGG" id="ssl:SS1G_11724"/>
<dbReference type="RefSeq" id="XP_001586695.1">
    <property type="nucleotide sequence ID" value="XM_001586645.1"/>
</dbReference>
<feature type="compositionally biased region" description="Basic and acidic residues" evidence="1">
    <location>
        <begin position="1"/>
        <end position="21"/>
    </location>
</feature>
<evidence type="ECO:0000313" key="3">
    <source>
        <dbReference type="Proteomes" id="UP000001312"/>
    </source>
</evidence>
<dbReference type="Proteomes" id="UP000001312">
    <property type="component" value="Unassembled WGS sequence"/>
</dbReference>
<protein>
    <submittedName>
        <fullName evidence="2">Uncharacterized protein</fullName>
    </submittedName>
</protein>
<proteinExistence type="predicted"/>
<accession>A7F378</accession>
<keyword evidence="3" id="KW-1185">Reference proteome</keyword>
<dbReference type="EMBL" id="CH476640">
    <property type="protein sequence ID" value="EDN97199.1"/>
    <property type="molecule type" value="Genomic_DNA"/>
</dbReference>
<dbReference type="AlphaFoldDB" id="A7F378"/>
<reference evidence="3" key="1">
    <citation type="journal article" date="2011" name="PLoS Genet.">
        <title>Genomic analysis of the necrotrophic fungal pathogens Sclerotinia sclerotiorum and Botrytis cinerea.</title>
        <authorList>
            <person name="Amselem J."/>
            <person name="Cuomo C.A."/>
            <person name="van Kan J.A."/>
            <person name="Viaud M."/>
            <person name="Benito E.P."/>
            <person name="Couloux A."/>
            <person name="Coutinho P.M."/>
            <person name="de Vries R.P."/>
            <person name="Dyer P.S."/>
            <person name="Fillinger S."/>
            <person name="Fournier E."/>
            <person name="Gout L."/>
            <person name="Hahn M."/>
            <person name="Kohn L."/>
            <person name="Lapalu N."/>
            <person name="Plummer K.M."/>
            <person name="Pradier J.M."/>
            <person name="Quevillon E."/>
            <person name="Sharon A."/>
            <person name="Simon A."/>
            <person name="ten Have A."/>
            <person name="Tudzynski B."/>
            <person name="Tudzynski P."/>
            <person name="Wincker P."/>
            <person name="Andrew M."/>
            <person name="Anthouard V."/>
            <person name="Beever R.E."/>
            <person name="Beffa R."/>
            <person name="Benoit I."/>
            <person name="Bouzid O."/>
            <person name="Brault B."/>
            <person name="Chen Z."/>
            <person name="Choquer M."/>
            <person name="Collemare J."/>
            <person name="Cotton P."/>
            <person name="Danchin E.G."/>
            <person name="Da Silva C."/>
            <person name="Gautier A."/>
            <person name="Giraud C."/>
            <person name="Giraud T."/>
            <person name="Gonzalez C."/>
            <person name="Grossetete S."/>
            <person name="Guldener U."/>
            <person name="Henrissat B."/>
            <person name="Howlett B.J."/>
            <person name="Kodira C."/>
            <person name="Kretschmer M."/>
            <person name="Lappartient A."/>
            <person name="Leroch M."/>
            <person name="Levis C."/>
            <person name="Mauceli E."/>
            <person name="Neuveglise C."/>
            <person name="Oeser B."/>
            <person name="Pearson M."/>
            <person name="Poulain J."/>
            <person name="Poussereau N."/>
            <person name="Quesneville H."/>
            <person name="Rascle C."/>
            <person name="Schumacher J."/>
            <person name="Segurens B."/>
            <person name="Sexton A."/>
            <person name="Silva E."/>
            <person name="Sirven C."/>
            <person name="Soanes D.M."/>
            <person name="Talbot N.J."/>
            <person name="Templeton M."/>
            <person name="Yandava C."/>
            <person name="Yarden O."/>
            <person name="Zeng Q."/>
            <person name="Rollins J.A."/>
            <person name="Lebrun M.H."/>
            <person name="Dickman M."/>
        </authorList>
    </citation>
    <scope>NUCLEOTIDE SEQUENCE [LARGE SCALE GENOMIC DNA]</scope>
    <source>
        <strain evidence="3">ATCC 18683 / 1980 / Ss-1</strain>
    </source>
</reference>
<name>A7F378_SCLS1</name>
<sequence>MKSVEEWRWREREGGEKDRGLGDAGTKARYLVDLIHVQSMNLGDARWLW</sequence>
<dbReference type="InParanoid" id="A7F378"/>
<evidence type="ECO:0000313" key="2">
    <source>
        <dbReference type="EMBL" id="EDN97199.1"/>
    </source>
</evidence>
<organism evidence="2 3">
    <name type="scientific">Sclerotinia sclerotiorum (strain ATCC 18683 / 1980 / Ss-1)</name>
    <name type="common">White mold</name>
    <name type="synonym">Whetzelinia sclerotiorum</name>
    <dbReference type="NCBI Taxonomy" id="665079"/>
    <lineage>
        <taxon>Eukaryota</taxon>
        <taxon>Fungi</taxon>
        <taxon>Dikarya</taxon>
        <taxon>Ascomycota</taxon>
        <taxon>Pezizomycotina</taxon>
        <taxon>Leotiomycetes</taxon>
        <taxon>Helotiales</taxon>
        <taxon>Sclerotiniaceae</taxon>
        <taxon>Sclerotinia</taxon>
    </lineage>
</organism>
<evidence type="ECO:0000256" key="1">
    <source>
        <dbReference type="SAM" id="MobiDB-lite"/>
    </source>
</evidence>